<accession>A0A2P5CIS0</accession>
<organism evidence="2 3">
    <name type="scientific">Parasponia andersonii</name>
    <name type="common">Sponia andersonii</name>
    <dbReference type="NCBI Taxonomy" id="3476"/>
    <lineage>
        <taxon>Eukaryota</taxon>
        <taxon>Viridiplantae</taxon>
        <taxon>Streptophyta</taxon>
        <taxon>Embryophyta</taxon>
        <taxon>Tracheophyta</taxon>
        <taxon>Spermatophyta</taxon>
        <taxon>Magnoliopsida</taxon>
        <taxon>eudicotyledons</taxon>
        <taxon>Gunneridae</taxon>
        <taxon>Pentapetalae</taxon>
        <taxon>rosids</taxon>
        <taxon>fabids</taxon>
        <taxon>Rosales</taxon>
        <taxon>Cannabaceae</taxon>
        <taxon>Parasponia</taxon>
    </lineage>
</organism>
<keyword evidence="3" id="KW-1185">Reference proteome</keyword>
<comment type="caution">
    <text evidence="2">The sequence shown here is derived from an EMBL/GenBank/DDBJ whole genome shotgun (WGS) entry which is preliminary data.</text>
</comment>
<dbReference type="AlphaFoldDB" id="A0A2P5CIS0"/>
<proteinExistence type="predicted"/>
<dbReference type="EMBL" id="JXTB01000125">
    <property type="protein sequence ID" value="PON60956.1"/>
    <property type="molecule type" value="Genomic_DNA"/>
</dbReference>
<keyword evidence="1" id="KW-0812">Transmembrane</keyword>
<dbReference type="Proteomes" id="UP000237105">
    <property type="component" value="Unassembled WGS sequence"/>
</dbReference>
<evidence type="ECO:0000313" key="3">
    <source>
        <dbReference type="Proteomes" id="UP000237105"/>
    </source>
</evidence>
<feature type="non-terminal residue" evidence="2">
    <location>
        <position position="1"/>
    </location>
</feature>
<evidence type="ECO:0000256" key="1">
    <source>
        <dbReference type="SAM" id="Phobius"/>
    </source>
</evidence>
<reference evidence="3" key="1">
    <citation type="submission" date="2016-06" db="EMBL/GenBank/DDBJ databases">
        <title>Parallel loss of symbiosis genes in relatives of nitrogen-fixing non-legume Parasponia.</title>
        <authorList>
            <person name="Van Velzen R."/>
            <person name="Holmer R."/>
            <person name="Bu F."/>
            <person name="Rutten L."/>
            <person name="Van Zeijl A."/>
            <person name="Liu W."/>
            <person name="Santuari L."/>
            <person name="Cao Q."/>
            <person name="Sharma T."/>
            <person name="Shen D."/>
            <person name="Roswanjaya Y."/>
            <person name="Wardhani T."/>
            <person name="Kalhor M.S."/>
            <person name="Jansen J."/>
            <person name="Van den Hoogen J."/>
            <person name="Gungor B."/>
            <person name="Hartog M."/>
            <person name="Hontelez J."/>
            <person name="Verver J."/>
            <person name="Yang W.-C."/>
            <person name="Schijlen E."/>
            <person name="Repin R."/>
            <person name="Schilthuizen M."/>
            <person name="Schranz E."/>
            <person name="Heidstra R."/>
            <person name="Miyata K."/>
            <person name="Fedorova E."/>
            <person name="Kohlen W."/>
            <person name="Bisseling T."/>
            <person name="Smit S."/>
            <person name="Geurts R."/>
        </authorList>
    </citation>
    <scope>NUCLEOTIDE SEQUENCE [LARGE SCALE GENOMIC DNA]</scope>
    <source>
        <strain evidence="3">cv. WU1-14</strain>
    </source>
</reference>
<gene>
    <name evidence="2" type="ORF">PanWU01x14_149240</name>
</gene>
<evidence type="ECO:0000313" key="2">
    <source>
        <dbReference type="EMBL" id="PON60956.1"/>
    </source>
</evidence>
<sequence>NKSVDKSRKFHFLPWSLKCCCISLILGLYLSVHLLFLSICESLLFQALLVSNTPCRANP</sequence>
<protein>
    <submittedName>
        <fullName evidence="2">Uncharacterized protein</fullName>
    </submittedName>
</protein>
<keyword evidence="1" id="KW-0472">Membrane</keyword>
<name>A0A2P5CIS0_PARAD</name>
<feature type="transmembrane region" description="Helical" evidence="1">
    <location>
        <begin position="12"/>
        <end position="36"/>
    </location>
</feature>
<keyword evidence="1" id="KW-1133">Transmembrane helix</keyword>